<keyword evidence="2" id="KW-1185">Reference proteome</keyword>
<dbReference type="KEGG" id="sbat:G4Z16_28660"/>
<organism evidence="1 2">
    <name type="scientific">Streptomyces bathyalis</name>
    <dbReference type="NCBI Taxonomy" id="2710756"/>
    <lineage>
        <taxon>Bacteria</taxon>
        <taxon>Bacillati</taxon>
        <taxon>Actinomycetota</taxon>
        <taxon>Actinomycetes</taxon>
        <taxon>Kitasatosporales</taxon>
        <taxon>Streptomycetaceae</taxon>
        <taxon>Streptomyces</taxon>
    </lineage>
</organism>
<sequence>MARATGHDRTWALPDGAVPLLVSDGSTVGPGGARTGVLGPDAAVWFAPGGGKG</sequence>
<accession>A0A7T1TB54</accession>
<reference evidence="2" key="1">
    <citation type="submission" date="2020-02" db="EMBL/GenBank/DDBJ databases">
        <title>Streptomyces sp. ASO4wet.</title>
        <authorList>
            <person name="Risdian C."/>
            <person name="Landwehr W."/>
            <person name="Schupp P."/>
            <person name="Wink J."/>
        </authorList>
    </citation>
    <scope>NUCLEOTIDE SEQUENCE [LARGE SCALE GENOMIC DNA]</scope>
    <source>
        <strain evidence="2">ASO4wet</strain>
    </source>
</reference>
<evidence type="ECO:0000313" key="1">
    <source>
        <dbReference type="EMBL" id="QPP09727.1"/>
    </source>
</evidence>
<dbReference type="AlphaFoldDB" id="A0A7T1TB54"/>
<dbReference type="RefSeq" id="WP_197353493.1">
    <property type="nucleotide sequence ID" value="NZ_CP048882.1"/>
</dbReference>
<proteinExistence type="predicted"/>
<gene>
    <name evidence="1" type="ORF">G4Z16_28660</name>
</gene>
<evidence type="ECO:0000313" key="2">
    <source>
        <dbReference type="Proteomes" id="UP000595046"/>
    </source>
</evidence>
<protein>
    <submittedName>
        <fullName evidence="1">Uncharacterized protein</fullName>
    </submittedName>
</protein>
<dbReference type="EMBL" id="CP048882">
    <property type="protein sequence ID" value="QPP09727.1"/>
    <property type="molecule type" value="Genomic_DNA"/>
</dbReference>
<dbReference type="Proteomes" id="UP000595046">
    <property type="component" value="Chromosome"/>
</dbReference>
<name>A0A7T1TB54_9ACTN</name>